<dbReference type="Proteomes" id="UP000186922">
    <property type="component" value="Unassembled WGS sequence"/>
</dbReference>
<comment type="caution">
    <text evidence="1">The sequence shown here is derived from an EMBL/GenBank/DDBJ whole genome shotgun (WGS) entry which is preliminary data.</text>
</comment>
<sequence>MDLCIECQVLTSSPPRAMNARLLGESATTPSTFTASPVGLRLVRSALWTIVSGSSRSMDDRLGISAAFRRSAGEDLSLLLYAGARRKNTEMPFFSCWVAPFETSPTI</sequence>
<accession>A0A1D1WA59</accession>
<keyword evidence="2" id="KW-1185">Reference proteome</keyword>
<evidence type="ECO:0000313" key="2">
    <source>
        <dbReference type="Proteomes" id="UP000186922"/>
    </source>
</evidence>
<name>A0A1D1WA59_RAMVA</name>
<evidence type="ECO:0000313" key="1">
    <source>
        <dbReference type="EMBL" id="GAV08079.1"/>
    </source>
</evidence>
<dbReference type="AlphaFoldDB" id="A0A1D1WA59"/>
<reference evidence="1 2" key="1">
    <citation type="journal article" date="2016" name="Nat. Commun.">
        <title>Extremotolerant tardigrade genome and improved radiotolerance of human cultured cells by tardigrade-unique protein.</title>
        <authorList>
            <person name="Hashimoto T."/>
            <person name="Horikawa D.D."/>
            <person name="Saito Y."/>
            <person name="Kuwahara H."/>
            <person name="Kozuka-Hata H."/>
            <person name="Shin-I T."/>
            <person name="Minakuchi Y."/>
            <person name="Ohishi K."/>
            <person name="Motoyama A."/>
            <person name="Aizu T."/>
            <person name="Enomoto A."/>
            <person name="Kondo K."/>
            <person name="Tanaka S."/>
            <person name="Hara Y."/>
            <person name="Koshikawa S."/>
            <person name="Sagara H."/>
            <person name="Miura T."/>
            <person name="Yokobori S."/>
            <person name="Miyagawa K."/>
            <person name="Suzuki Y."/>
            <person name="Kubo T."/>
            <person name="Oyama M."/>
            <person name="Kohara Y."/>
            <person name="Fujiyama A."/>
            <person name="Arakawa K."/>
            <person name="Katayama T."/>
            <person name="Toyoda A."/>
            <person name="Kunieda T."/>
        </authorList>
    </citation>
    <scope>NUCLEOTIDE SEQUENCE [LARGE SCALE GENOMIC DNA]</scope>
    <source>
        <strain evidence="1 2">YOKOZUNA-1</strain>
    </source>
</reference>
<dbReference type="EMBL" id="BDGG01000016">
    <property type="protein sequence ID" value="GAV08079.1"/>
    <property type="molecule type" value="Genomic_DNA"/>
</dbReference>
<proteinExistence type="predicted"/>
<protein>
    <submittedName>
        <fullName evidence="1">Uncharacterized protein</fullName>
    </submittedName>
</protein>
<gene>
    <name evidence="1" type="primary">RvY_17825</name>
    <name evidence="1" type="synonym">RvY_17825.2</name>
    <name evidence="1" type="ORF">RvY_17825-2</name>
</gene>
<organism evidence="1 2">
    <name type="scientific">Ramazzottius varieornatus</name>
    <name type="common">Water bear</name>
    <name type="synonym">Tardigrade</name>
    <dbReference type="NCBI Taxonomy" id="947166"/>
    <lineage>
        <taxon>Eukaryota</taxon>
        <taxon>Metazoa</taxon>
        <taxon>Ecdysozoa</taxon>
        <taxon>Tardigrada</taxon>
        <taxon>Eutardigrada</taxon>
        <taxon>Parachela</taxon>
        <taxon>Hypsibioidea</taxon>
        <taxon>Ramazzottiidae</taxon>
        <taxon>Ramazzottius</taxon>
    </lineage>
</organism>